<dbReference type="InterPro" id="IPR001487">
    <property type="entry name" value="Bromodomain"/>
</dbReference>
<keyword evidence="5" id="KW-0539">Nucleus</keyword>
<feature type="region of interest" description="Disordered" evidence="7">
    <location>
        <begin position="745"/>
        <end position="789"/>
    </location>
</feature>
<keyword evidence="3 6" id="KW-0103">Bromodomain</keyword>
<dbReference type="Pfam" id="PF00439">
    <property type="entry name" value="Bromodomain"/>
    <property type="match status" value="1"/>
</dbReference>
<dbReference type="PRINTS" id="PR00503">
    <property type="entry name" value="BROMODOMAIN"/>
</dbReference>
<dbReference type="InterPro" id="IPR006565">
    <property type="entry name" value="BTP"/>
</dbReference>
<comment type="caution">
    <text evidence="9">The sequence shown here is derived from an EMBL/GenBank/DDBJ whole genome shotgun (WGS) entry which is preliminary data.</text>
</comment>
<evidence type="ECO:0000256" key="4">
    <source>
        <dbReference type="ARBA" id="ARBA00023163"/>
    </source>
</evidence>
<dbReference type="PROSITE" id="PS00633">
    <property type="entry name" value="BROMODOMAIN_1"/>
    <property type="match status" value="1"/>
</dbReference>
<evidence type="ECO:0000256" key="3">
    <source>
        <dbReference type="ARBA" id="ARBA00023117"/>
    </source>
</evidence>
<name>A0A8H7Q0T1_MORIS</name>
<protein>
    <recommendedName>
        <fullName evidence="8">Bromo domain-containing protein</fullName>
    </recommendedName>
</protein>
<dbReference type="Proteomes" id="UP000654370">
    <property type="component" value="Unassembled WGS sequence"/>
</dbReference>
<reference evidence="9" key="1">
    <citation type="submission" date="2020-12" db="EMBL/GenBank/DDBJ databases">
        <title>Metabolic potential, ecology and presence of endohyphal bacteria is reflected in genomic diversity of Mucoromycotina.</title>
        <authorList>
            <person name="Muszewska A."/>
            <person name="Okrasinska A."/>
            <person name="Steczkiewicz K."/>
            <person name="Drgas O."/>
            <person name="Orlowska M."/>
            <person name="Perlinska-Lenart U."/>
            <person name="Aleksandrzak-Piekarczyk T."/>
            <person name="Szatraj K."/>
            <person name="Zielenkiewicz U."/>
            <person name="Pilsyk S."/>
            <person name="Malc E."/>
            <person name="Mieczkowski P."/>
            <person name="Kruszewska J.S."/>
            <person name="Biernat P."/>
            <person name="Pawlowska J."/>
        </authorList>
    </citation>
    <scope>NUCLEOTIDE SEQUENCE</scope>
    <source>
        <strain evidence="9">WA0000067209</strain>
    </source>
</reference>
<keyword evidence="10" id="KW-1185">Reference proteome</keyword>
<feature type="compositionally biased region" description="Polar residues" evidence="7">
    <location>
        <begin position="441"/>
        <end position="458"/>
    </location>
</feature>
<accession>A0A8H7Q0T1</accession>
<dbReference type="GO" id="GO:0046982">
    <property type="term" value="F:protein heterodimerization activity"/>
    <property type="evidence" value="ECO:0007669"/>
    <property type="project" value="InterPro"/>
</dbReference>
<feature type="compositionally biased region" description="Gly residues" evidence="7">
    <location>
        <begin position="481"/>
        <end position="491"/>
    </location>
</feature>
<organism evidence="9 10">
    <name type="scientific">Mortierella isabellina</name>
    <name type="common">Filamentous fungus</name>
    <name type="synonym">Umbelopsis isabellina</name>
    <dbReference type="NCBI Taxonomy" id="91625"/>
    <lineage>
        <taxon>Eukaryota</taxon>
        <taxon>Fungi</taxon>
        <taxon>Fungi incertae sedis</taxon>
        <taxon>Mucoromycota</taxon>
        <taxon>Mucoromycotina</taxon>
        <taxon>Umbelopsidomycetes</taxon>
        <taxon>Umbelopsidales</taxon>
        <taxon>Umbelopsidaceae</taxon>
        <taxon>Umbelopsis</taxon>
    </lineage>
</organism>
<feature type="region of interest" description="Disordered" evidence="7">
    <location>
        <begin position="395"/>
        <end position="502"/>
    </location>
</feature>
<feature type="compositionally biased region" description="Basic and acidic residues" evidence="7">
    <location>
        <begin position="1074"/>
        <end position="1122"/>
    </location>
</feature>
<dbReference type="GO" id="GO:0046695">
    <property type="term" value="C:SLIK (SAGA-like) complex"/>
    <property type="evidence" value="ECO:0007669"/>
    <property type="project" value="InterPro"/>
</dbReference>
<dbReference type="GO" id="GO:0005634">
    <property type="term" value="C:nucleus"/>
    <property type="evidence" value="ECO:0007669"/>
    <property type="project" value="UniProtKB-SubCell"/>
</dbReference>
<proteinExistence type="predicted"/>
<evidence type="ECO:0000313" key="9">
    <source>
        <dbReference type="EMBL" id="KAG2183445.1"/>
    </source>
</evidence>
<evidence type="ECO:0000256" key="2">
    <source>
        <dbReference type="ARBA" id="ARBA00023015"/>
    </source>
</evidence>
<dbReference type="SMART" id="SM00297">
    <property type="entry name" value="BROMO"/>
    <property type="match status" value="1"/>
</dbReference>
<dbReference type="InterPro" id="IPR018359">
    <property type="entry name" value="Bromodomain_CS"/>
</dbReference>
<dbReference type="Gene3D" id="1.20.920.10">
    <property type="entry name" value="Bromodomain-like"/>
    <property type="match status" value="1"/>
</dbReference>
<feature type="compositionally biased region" description="Basic and acidic residues" evidence="7">
    <location>
        <begin position="768"/>
        <end position="789"/>
    </location>
</feature>
<dbReference type="EMBL" id="JAEPQZ010000003">
    <property type="protein sequence ID" value="KAG2183445.1"/>
    <property type="molecule type" value="Genomic_DNA"/>
</dbReference>
<evidence type="ECO:0000256" key="6">
    <source>
        <dbReference type="PROSITE-ProRule" id="PRU00035"/>
    </source>
</evidence>
<dbReference type="InterPro" id="IPR009072">
    <property type="entry name" value="Histone-fold"/>
</dbReference>
<feature type="domain" description="Bromo" evidence="8">
    <location>
        <begin position="308"/>
        <end position="378"/>
    </location>
</feature>
<keyword evidence="4" id="KW-0804">Transcription</keyword>
<dbReference type="SUPFAM" id="SSF47370">
    <property type="entry name" value="Bromodomain"/>
    <property type="match status" value="1"/>
</dbReference>
<dbReference type="Gene3D" id="1.10.20.10">
    <property type="entry name" value="Histone, subunit A"/>
    <property type="match status" value="1"/>
</dbReference>
<feature type="compositionally biased region" description="Polar residues" evidence="7">
    <location>
        <begin position="1130"/>
        <end position="1139"/>
    </location>
</feature>
<feature type="region of interest" description="Disordered" evidence="7">
    <location>
        <begin position="132"/>
        <end position="177"/>
    </location>
</feature>
<feature type="compositionally biased region" description="Acidic residues" evidence="7">
    <location>
        <begin position="409"/>
        <end position="422"/>
    </location>
</feature>
<evidence type="ECO:0000256" key="7">
    <source>
        <dbReference type="SAM" id="MobiDB-lite"/>
    </source>
</evidence>
<feature type="region of interest" description="Disordered" evidence="7">
    <location>
        <begin position="1030"/>
        <end position="1158"/>
    </location>
</feature>
<comment type="subcellular location">
    <subcellularLocation>
        <location evidence="1">Nucleus</location>
    </subcellularLocation>
</comment>
<dbReference type="CDD" id="cd22927">
    <property type="entry name" value="HFD_SPT7"/>
    <property type="match status" value="1"/>
</dbReference>
<dbReference type="GO" id="GO:0006357">
    <property type="term" value="P:regulation of transcription by RNA polymerase II"/>
    <property type="evidence" value="ECO:0007669"/>
    <property type="project" value="TreeGrafter"/>
</dbReference>
<dbReference type="PANTHER" id="PTHR47343:SF1">
    <property type="entry name" value="TRANSCRIPTIONAL ACTIVATOR SPT7"/>
    <property type="match status" value="1"/>
</dbReference>
<evidence type="ECO:0000256" key="5">
    <source>
        <dbReference type="ARBA" id="ARBA00023242"/>
    </source>
</evidence>
<dbReference type="GO" id="GO:0000124">
    <property type="term" value="C:SAGA complex"/>
    <property type="evidence" value="ECO:0007669"/>
    <property type="project" value="InterPro"/>
</dbReference>
<dbReference type="PROSITE" id="PS50014">
    <property type="entry name" value="BROMODOMAIN_2"/>
    <property type="match status" value="1"/>
</dbReference>
<dbReference type="GO" id="GO:0005198">
    <property type="term" value="F:structural molecule activity"/>
    <property type="evidence" value="ECO:0007669"/>
    <property type="project" value="TreeGrafter"/>
</dbReference>
<dbReference type="GO" id="GO:0006325">
    <property type="term" value="P:chromatin organization"/>
    <property type="evidence" value="ECO:0007669"/>
    <property type="project" value="UniProtKB-ARBA"/>
</dbReference>
<evidence type="ECO:0000313" key="10">
    <source>
        <dbReference type="Proteomes" id="UP000654370"/>
    </source>
</evidence>
<evidence type="ECO:0000259" key="8">
    <source>
        <dbReference type="PROSITE" id="PS50014"/>
    </source>
</evidence>
<dbReference type="InterPro" id="IPR037782">
    <property type="entry name" value="Spt7"/>
</dbReference>
<dbReference type="OrthoDB" id="21449at2759"/>
<gene>
    <name evidence="9" type="ORF">INT43_006451</name>
</gene>
<sequence>MEGKKGQQLPALTKVSFIIARHLDSENLYSQYLTPSESQIFKDAVANFDKWSSFIKVANKIGTTEVDQNDEQKSVSNQMSDDQVAAFRVRAMIFDQLVPQLYQCSKPCCKMSNGIDDILKDLSNNKYDELIEQSSSLPEEPSRTVLSTQQSDAEKTPNNHVGEASESNDDPDAQQVDGEATGDALISPLELAHIPLTNVYHTFETDLVAMIEQRKLEEYEAQEEMNDKENQSEKTISILNANSNFSLKYLLEAIEQNRAVTKLGDRELRNLLTDVRPHRSKWIKANEEKLGQEELYESCEKVLMDLKNYTEHSTPFLNKVNKREAPDYYDVIKKPMDLGLVTKKLKACQYKSKKEFADDLYLIYENCLVYNTNPQASEYRKHAIAMRKKTDKLLQQVPDVSIRDRSEYDAEEEAEESDDHEEDDHKASRKAPGASKHLANKTVQAKNANDAVVSTPSDATREPSLAPSNDDSQADHDIDGNGNGNGTGQLGMKGLSGQSNSDNAIDREQEERNINAEIEANMGMIQDEIWRELTKKTRAKVSSDADKQSKIPFGERPVITRSAVDMKRFSMIEQAHNHPETVRKIITASNEGIVRWIEQGNTGLYDDCDSDDDDSFDDGFLSRRMAKSNTAQVDASSRADLYLPEYAITSGIPEIIAIPEEITDKTRRGSIDGLENELEYGLSDVSLDRYPTVAIPNHGTSEMIDQNLHTLREIRRVYAKCVAVRNDVPVSIAALNTSQAYQDDSQIGENDIASPSTTEPTMNGTVSESKEAIHDAEDKEPAQHQHQLPEEEQELVPLILNQESGQALMQRTVVKLIEHAGFEGSQTSALAVLSDVATNYFTSLGKTLRVYWDGYCNNMTDEEILTHTLYDNGIEAIQELEEYISDDIEKYGHRLNDIHRKLTSSYNELVNGSTDVQLPDDSFFQSEDAFINGALGDDIGEDFFGFKDLGLDKELNLDRINIPSRLWYGKDKAKDHVIGPKSNEPVLEFLPPPAFLRVRNTDGIIKLLQPYFQEKLEKTEGNLVEDEYQTTRRSKPRYPPILSKAGGLNRKRPLKDANGELKKAKKKKPMEMIQAERAEKRKLKQEARAQKVAEREQKKKMREELKERDRLAKLEAKREKKAMAKKGGSIANSHDTPSVTGADETSPLPLDSEEQDWS</sequence>
<dbReference type="PANTHER" id="PTHR47343">
    <property type="entry name" value="TRANSCRIPTIONAL ACTIVATOR SPT7"/>
    <property type="match status" value="1"/>
</dbReference>
<evidence type="ECO:0000256" key="1">
    <source>
        <dbReference type="ARBA" id="ARBA00004123"/>
    </source>
</evidence>
<feature type="compositionally biased region" description="Polar residues" evidence="7">
    <location>
        <begin position="745"/>
        <end position="767"/>
    </location>
</feature>
<dbReference type="InterPro" id="IPR036427">
    <property type="entry name" value="Bromodomain-like_sf"/>
</dbReference>
<dbReference type="AlphaFoldDB" id="A0A8H7Q0T1"/>
<keyword evidence="2" id="KW-0805">Transcription regulation</keyword>
<dbReference type="Pfam" id="PF07524">
    <property type="entry name" value="Bromo_TP"/>
    <property type="match status" value="1"/>
</dbReference>